<dbReference type="SMART" id="SM00646">
    <property type="entry name" value="Ami_3"/>
    <property type="match status" value="1"/>
</dbReference>
<organism evidence="2 3">
    <name type="scientific">Clostridium intestinale DSM 6191</name>
    <dbReference type="NCBI Taxonomy" id="1121320"/>
    <lineage>
        <taxon>Bacteria</taxon>
        <taxon>Bacillati</taxon>
        <taxon>Bacillota</taxon>
        <taxon>Clostridia</taxon>
        <taxon>Eubacteriales</taxon>
        <taxon>Clostridiaceae</taxon>
        <taxon>Clostridium</taxon>
    </lineage>
</organism>
<dbReference type="Gene3D" id="3.40.630.40">
    <property type="entry name" value="Zn-dependent exopeptidases"/>
    <property type="match status" value="1"/>
</dbReference>
<dbReference type="Pfam" id="PF01471">
    <property type="entry name" value="PG_binding_1"/>
    <property type="match status" value="1"/>
</dbReference>
<dbReference type="PANTHER" id="PTHR30032">
    <property type="entry name" value="N-ACETYLMURAMOYL-L-ALANINE AMIDASE-RELATED"/>
    <property type="match status" value="1"/>
</dbReference>
<evidence type="ECO:0000259" key="1">
    <source>
        <dbReference type="SMART" id="SM00646"/>
    </source>
</evidence>
<dbReference type="InterPro" id="IPR036366">
    <property type="entry name" value="PGBDSf"/>
</dbReference>
<sequence>MKIAISIGHTLTGKGTGAVGFLNESICTREIGERVKSMLEAQGHEVTYCRVDLSDNDLAYRVELANKSDADIFAEIHLNAGGGLGIEVYTYGAKEVPQARAVLNAIVELGFMNRGIKDGKSLYVIRKTNMTAMLIECCFVDTKEDADRYNPDAIAKAIVKGLIGTAVKEIPPVAQDTEPGKEISKCSGDTYIIEIQQEFNKQFNSGLSVDGIPGPKTLAASPLVKEGAQGNITRWIQSKVGTHVDGVFGPITKQAVKNYQNHTGLYVDGVVGQNTWRKLLGL</sequence>
<gene>
    <name evidence="2" type="ORF">SAMN02745941_00221</name>
</gene>
<dbReference type="InterPro" id="IPR051922">
    <property type="entry name" value="Bact_Sporulation_Assoc"/>
</dbReference>
<dbReference type="SUPFAM" id="SSF53187">
    <property type="entry name" value="Zn-dependent exopeptidases"/>
    <property type="match status" value="1"/>
</dbReference>
<dbReference type="CDD" id="cd02696">
    <property type="entry name" value="MurNAc-LAA"/>
    <property type="match status" value="1"/>
</dbReference>
<dbReference type="EMBL" id="FQXU01000003">
    <property type="protein sequence ID" value="SHH50365.1"/>
    <property type="molecule type" value="Genomic_DNA"/>
</dbReference>
<reference evidence="2 3" key="1">
    <citation type="submission" date="2016-11" db="EMBL/GenBank/DDBJ databases">
        <authorList>
            <person name="Jaros S."/>
            <person name="Januszkiewicz K."/>
            <person name="Wedrychowicz H."/>
        </authorList>
    </citation>
    <scope>NUCLEOTIDE SEQUENCE [LARGE SCALE GENOMIC DNA]</scope>
    <source>
        <strain evidence="2 3">DSM 6191</strain>
    </source>
</reference>
<evidence type="ECO:0000313" key="3">
    <source>
        <dbReference type="Proteomes" id="UP000184241"/>
    </source>
</evidence>
<dbReference type="PANTHER" id="PTHR30032:SF1">
    <property type="entry name" value="N-ACETYLMURAMOYL-L-ALANINE AMIDASE LYTC"/>
    <property type="match status" value="1"/>
</dbReference>
<dbReference type="InterPro" id="IPR002477">
    <property type="entry name" value="Peptidoglycan-bd-like"/>
</dbReference>
<accession>A0A1M5THS1</accession>
<dbReference type="InterPro" id="IPR002508">
    <property type="entry name" value="MurNAc-LAA_cat"/>
</dbReference>
<dbReference type="AlphaFoldDB" id="A0A1M5THS1"/>
<dbReference type="RefSeq" id="WP_073015918.1">
    <property type="nucleotide sequence ID" value="NZ_FQXU01000003.1"/>
</dbReference>
<evidence type="ECO:0000313" key="2">
    <source>
        <dbReference type="EMBL" id="SHH50365.1"/>
    </source>
</evidence>
<feature type="domain" description="MurNAc-LAA" evidence="1">
    <location>
        <begin position="62"/>
        <end position="163"/>
    </location>
</feature>
<name>A0A1M5THS1_9CLOT</name>
<dbReference type="InterPro" id="IPR036365">
    <property type="entry name" value="PGBD-like_sf"/>
</dbReference>
<dbReference type="Gene3D" id="1.10.101.10">
    <property type="entry name" value="PGBD-like superfamily/PGBD"/>
    <property type="match status" value="1"/>
</dbReference>
<dbReference type="Pfam" id="PF01520">
    <property type="entry name" value="Amidase_3"/>
    <property type="match status" value="1"/>
</dbReference>
<dbReference type="GO" id="GO:0008745">
    <property type="term" value="F:N-acetylmuramoyl-L-alanine amidase activity"/>
    <property type="evidence" value="ECO:0007669"/>
    <property type="project" value="InterPro"/>
</dbReference>
<proteinExistence type="predicted"/>
<dbReference type="GO" id="GO:0009253">
    <property type="term" value="P:peptidoglycan catabolic process"/>
    <property type="evidence" value="ECO:0007669"/>
    <property type="project" value="InterPro"/>
</dbReference>
<dbReference type="Proteomes" id="UP000184241">
    <property type="component" value="Unassembled WGS sequence"/>
</dbReference>
<dbReference type="SUPFAM" id="SSF47090">
    <property type="entry name" value="PGBD-like"/>
    <property type="match status" value="1"/>
</dbReference>
<protein>
    <submittedName>
        <fullName evidence="2">N-acetylmuramoyl-L-alanine amidase</fullName>
    </submittedName>
</protein>